<evidence type="ECO:0000313" key="3">
    <source>
        <dbReference type="Proteomes" id="UP000000819"/>
    </source>
</evidence>
<keyword evidence="3" id="KW-1185">Reference proteome</keyword>
<dbReference type="OrthoDB" id="2194777at2759"/>
<gene>
    <name evidence="2" type="ordered locus">ECU04_1370</name>
</gene>
<reference evidence="2 3" key="2">
    <citation type="journal article" date="2009" name="BMC Genomics">
        <title>Identification of transcriptional signals in Encephalitozoon cuniculi widespread among Microsporidia phylum: support for accurate structural genome annotation.</title>
        <authorList>
            <person name="Peyretaillade E."/>
            <person name="Goncalves O."/>
            <person name="Terrat S."/>
            <person name="Dugat-Bony E."/>
            <person name="Wincker P."/>
            <person name="Cornman R.S."/>
            <person name="Evans J.D."/>
            <person name="Delbac F."/>
            <person name="Peyret P."/>
        </authorList>
    </citation>
    <scope>NUCLEOTIDE SEQUENCE [LARGE SCALE GENOMIC DNA]</scope>
    <source>
        <strain evidence="2 3">GB-M1</strain>
    </source>
</reference>
<dbReference type="STRING" id="284813.Q8SVR5"/>
<dbReference type="RefSeq" id="NP_584822.2">
    <property type="nucleotide sequence ID" value="NM_001041172.2"/>
</dbReference>
<proteinExistence type="predicted"/>
<accession>Q8SVR5</accession>
<dbReference type="Proteomes" id="UP000000819">
    <property type="component" value="Chromosome IV"/>
</dbReference>
<dbReference type="VEuPathDB" id="MicrosporidiaDB:ECU04_1370"/>
<name>Q8SVR5_ENCCU</name>
<dbReference type="GeneID" id="858970"/>
<reference evidence="2 3" key="1">
    <citation type="journal article" date="2001" name="Nature">
        <title>Genome sequence and gene compaction of the eukaryote parasite Encephalitozoon cuniculi.</title>
        <authorList>
            <person name="Katinka M.D."/>
            <person name="Duprat S."/>
            <person name="Cornillot E."/>
            <person name="Metenier G."/>
            <person name="Thomarat F."/>
            <person name="Prensier G."/>
            <person name="Barbe V."/>
            <person name="Peyretaillade E."/>
            <person name="Brottier P."/>
            <person name="Wincker P."/>
            <person name="Delbac F."/>
            <person name="El Alaoui H."/>
            <person name="Peyret P."/>
            <person name="Saurin W."/>
            <person name="Gouy M."/>
            <person name="Weissenbach J."/>
            <person name="Vivares C.P."/>
        </authorList>
    </citation>
    <scope>NUCLEOTIDE SEQUENCE [LARGE SCALE GENOMIC DNA]</scope>
    <source>
        <strain evidence="2 3">GB-M1</strain>
    </source>
</reference>
<sequence>MSKAMGALCLANPQDVLFKAIFVERRLSRHHLKEVSISAIILRVMEENISVKDGGLIALGLSRILIRKLRYLLDECNEVVHKICRKDMDRERSFKQPSSRGITLGLDLESLYVDDQMIDPEEFTILPEEEDPGDGQDPGDASFGGLDDISYIEEARLGGEDSTRISTTTEVTQISLGERKEKKRRIAEDTELEFDSQVFRVNLRNTRDIIHKESALDIRNELASRLSIAPEILSRIGCREIHPRESIESIRDATIVESYGDISFGEHAAESQASEEIVMESYLDIEKLPRTFVFNEIAGGHNRYEKGRLFLSLLNLLGSGVVQGRQKNPYSDIECTVIQ</sequence>
<dbReference type="KEGG" id="ecu:ECU04_1370"/>
<dbReference type="Pfam" id="PF04825">
    <property type="entry name" value="Rad21_Rec8_N"/>
    <property type="match status" value="1"/>
</dbReference>
<organism evidence="2 3">
    <name type="scientific">Encephalitozoon cuniculi (strain GB-M1)</name>
    <name type="common">Microsporidian parasite</name>
    <dbReference type="NCBI Taxonomy" id="284813"/>
    <lineage>
        <taxon>Eukaryota</taxon>
        <taxon>Fungi</taxon>
        <taxon>Fungi incertae sedis</taxon>
        <taxon>Microsporidia</taxon>
        <taxon>Unikaryonidae</taxon>
        <taxon>Encephalitozoon</taxon>
    </lineage>
</organism>
<dbReference type="InterPro" id="IPR006910">
    <property type="entry name" value="Rad21_Rec8_N"/>
</dbReference>
<dbReference type="EMBL" id="AL590444">
    <property type="protein sequence ID" value="CAD25326.2"/>
    <property type="molecule type" value="Genomic_DNA"/>
</dbReference>
<dbReference type="HOGENOM" id="CLU_821425_0_0_1"/>
<dbReference type="AlphaFoldDB" id="Q8SVR5"/>
<feature type="domain" description="Rad21/Rec8-like protein N-terminal" evidence="1">
    <location>
        <begin position="22"/>
        <end position="85"/>
    </location>
</feature>
<protein>
    <recommendedName>
        <fullName evidence="1">Rad21/Rec8-like protein N-terminal domain-containing protein</fullName>
    </recommendedName>
</protein>
<evidence type="ECO:0000313" key="2">
    <source>
        <dbReference type="EMBL" id="CAD25326.2"/>
    </source>
</evidence>
<evidence type="ECO:0000259" key="1">
    <source>
        <dbReference type="Pfam" id="PF04825"/>
    </source>
</evidence>
<dbReference type="InParanoid" id="Q8SVR5"/>